<organism evidence="2 3">
    <name type="scientific">Leptospira kobayashii</name>
    <dbReference type="NCBI Taxonomy" id="1917830"/>
    <lineage>
        <taxon>Bacteria</taxon>
        <taxon>Pseudomonadati</taxon>
        <taxon>Spirochaetota</taxon>
        <taxon>Spirochaetia</taxon>
        <taxon>Leptospirales</taxon>
        <taxon>Leptospiraceae</taxon>
        <taxon>Leptospira</taxon>
    </lineage>
</organism>
<proteinExistence type="predicted"/>
<evidence type="ECO:0000313" key="2">
    <source>
        <dbReference type="EMBL" id="BDA79333.1"/>
    </source>
</evidence>
<evidence type="ECO:0000313" key="3">
    <source>
        <dbReference type="Proteomes" id="UP000245263"/>
    </source>
</evidence>
<evidence type="ECO:0000256" key="1">
    <source>
        <dbReference type="SAM" id="SignalP"/>
    </source>
</evidence>
<evidence type="ECO:0008006" key="4">
    <source>
        <dbReference type="Google" id="ProtNLM"/>
    </source>
</evidence>
<dbReference type="NCBIfam" id="NF047764">
    <property type="entry name" value="LIC_11883_fam"/>
    <property type="match status" value="1"/>
</dbReference>
<feature type="signal peptide" evidence="1">
    <location>
        <begin position="1"/>
        <end position="22"/>
    </location>
</feature>
<name>A0ABN6KE64_9LEPT</name>
<dbReference type="Proteomes" id="UP000245263">
    <property type="component" value="Chromosome 1"/>
</dbReference>
<keyword evidence="3" id="KW-1185">Reference proteome</keyword>
<accession>A0ABN6KE64</accession>
<keyword evidence="1" id="KW-0732">Signal</keyword>
<protein>
    <recommendedName>
        <fullName evidence="4">Lipoprotein</fullName>
    </recommendedName>
</protein>
<dbReference type="EMBL" id="AP025028">
    <property type="protein sequence ID" value="BDA79333.1"/>
    <property type="molecule type" value="Genomic_DNA"/>
</dbReference>
<dbReference type="RefSeq" id="WP_135354851.1">
    <property type="nucleotide sequence ID" value="NZ_AP025028.1"/>
</dbReference>
<sequence length="206" mass="23271">MFFKKKILLSLILGLWISPNFATPNEVAKFNPISKKQFSSKLKGIAFATIRSTITKDYSFTESREVKYVPCNDEFPKLPGDFPCSLLSWDEDLIVIDDKKKTEDAESVDLEVTEEHELGGKVMVLLSKIKSPNQNGKVVLFGEGEETLKLFYQPSGFISHYQFKEEVVAFKWETNSGKLTLVGIVILKLDSDSFPVSGKELSFDKK</sequence>
<feature type="chain" id="PRO_5046492039" description="Lipoprotein" evidence="1">
    <location>
        <begin position="23"/>
        <end position="206"/>
    </location>
</feature>
<reference evidence="2 3" key="1">
    <citation type="submission" date="2021-08" db="EMBL/GenBank/DDBJ databases">
        <title>Complete genome sequence of Leptospira kobayashii strain E30.</title>
        <authorList>
            <person name="Nakao R."/>
            <person name="Nakamura S."/>
            <person name="Masuzawa T."/>
            <person name="Koizumi N."/>
        </authorList>
    </citation>
    <scope>NUCLEOTIDE SEQUENCE [LARGE SCALE GENOMIC DNA]</scope>
    <source>
        <strain evidence="2 3">E30</strain>
    </source>
</reference>
<gene>
    <name evidence="2" type="ORF">LPTSP3_g22630</name>
</gene>